<dbReference type="AlphaFoldDB" id="A0A9E7EK45"/>
<protein>
    <submittedName>
        <fullName evidence="2">Uncharacterized protein</fullName>
    </submittedName>
</protein>
<feature type="compositionally biased region" description="Low complexity" evidence="1">
    <location>
        <begin position="47"/>
        <end position="63"/>
    </location>
</feature>
<evidence type="ECO:0000313" key="3">
    <source>
        <dbReference type="Proteomes" id="UP001055439"/>
    </source>
</evidence>
<organism evidence="2 3">
    <name type="scientific">Musa troglodytarum</name>
    <name type="common">fe'i banana</name>
    <dbReference type="NCBI Taxonomy" id="320322"/>
    <lineage>
        <taxon>Eukaryota</taxon>
        <taxon>Viridiplantae</taxon>
        <taxon>Streptophyta</taxon>
        <taxon>Embryophyta</taxon>
        <taxon>Tracheophyta</taxon>
        <taxon>Spermatophyta</taxon>
        <taxon>Magnoliopsida</taxon>
        <taxon>Liliopsida</taxon>
        <taxon>Zingiberales</taxon>
        <taxon>Musaceae</taxon>
        <taxon>Musa</taxon>
    </lineage>
</organism>
<evidence type="ECO:0000313" key="2">
    <source>
        <dbReference type="EMBL" id="URD78276.1"/>
    </source>
</evidence>
<dbReference type="EMBL" id="CP097503">
    <property type="protein sequence ID" value="URD78276.1"/>
    <property type="molecule type" value="Genomic_DNA"/>
</dbReference>
<name>A0A9E7EK45_9LILI</name>
<feature type="compositionally biased region" description="Pro residues" evidence="1">
    <location>
        <begin position="64"/>
        <end position="76"/>
    </location>
</feature>
<feature type="compositionally biased region" description="Basic residues" evidence="1">
    <location>
        <begin position="15"/>
        <end position="46"/>
    </location>
</feature>
<gene>
    <name evidence="2" type="ORF">MUK42_07397</name>
</gene>
<feature type="region of interest" description="Disordered" evidence="1">
    <location>
        <begin position="1"/>
        <end position="83"/>
    </location>
</feature>
<feature type="region of interest" description="Disordered" evidence="1">
    <location>
        <begin position="97"/>
        <end position="117"/>
    </location>
</feature>
<feature type="non-terminal residue" evidence="2">
    <location>
        <position position="144"/>
    </location>
</feature>
<evidence type="ECO:0000256" key="1">
    <source>
        <dbReference type="SAM" id="MobiDB-lite"/>
    </source>
</evidence>
<accession>A0A9E7EK45</accession>
<sequence>MQRPALSAVRPRPSTLHRRRRRPPRQRLPLLRRRLAGTSLRCRRPSRCSPRPTARRSPGSGTRRPPPYPTPSPPAPESRGRRNCGLGAYLWLETWRARQEPSPRPNRSLDPQRLQSAAARPLGPAAKFAHHQNHYSCRCPRADL</sequence>
<keyword evidence="3" id="KW-1185">Reference proteome</keyword>
<proteinExistence type="predicted"/>
<dbReference type="Proteomes" id="UP001055439">
    <property type="component" value="Chromosome 10"/>
</dbReference>
<reference evidence="2" key="1">
    <citation type="submission" date="2022-05" db="EMBL/GenBank/DDBJ databases">
        <title>The Musa troglodytarum L. genome provides insights into the mechanism of non-climacteric behaviour and enrichment of carotenoids.</title>
        <authorList>
            <person name="Wang J."/>
        </authorList>
    </citation>
    <scope>NUCLEOTIDE SEQUENCE</scope>
    <source>
        <tissue evidence="2">Leaf</tissue>
    </source>
</reference>